<sequence length="361" mass="40649">MITSSSTTVTKKLFLFFLIIAGLYYGQIFLMPFVIGGILATLFLPFCNRMEKKKFPKGLAVFLCLLTLLVFISAIIALLSWKISDVFNDITLLKEKALDTVAYIQKYIFKHFNISVAEQFKILNEEKPSYSSMMQIILSSFAAIVTNLVLVTAYFLFLLYYHSHIKQFILKLTAVSEQKSMELILHKIAKVSQQYLFGLSKMIVCLWIMYYIGFSFIGLENAFFFAILCGFLEIIPFVGNITGTSLTILIAAMHGGDLMLLAGIAVTYGIVQFIQGWVLEPLMLGPQVKINPLFTIIALVLGELLWGIPGIILAIPLTAMLKIMCDHVESLKPYGFLIGEIESKKSGDSHFFKKIKTFFSH</sequence>
<gene>
    <name evidence="9" type="ORF">KZH69_17425</name>
</gene>
<evidence type="ECO:0000313" key="10">
    <source>
        <dbReference type="Proteomes" id="UP000812031"/>
    </source>
</evidence>
<keyword evidence="5 8" id="KW-0812">Transmembrane</keyword>
<feature type="transmembrane region" description="Helical" evidence="8">
    <location>
        <begin position="290"/>
        <end position="315"/>
    </location>
</feature>
<protein>
    <submittedName>
        <fullName evidence="9">AI-2E family transporter</fullName>
    </submittedName>
</protein>
<comment type="caution">
    <text evidence="9">The sequence shown here is derived from an EMBL/GenBank/DDBJ whole genome shotgun (WGS) entry which is preliminary data.</text>
</comment>
<dbReference type="Proteomes" id="UP000812031">
    <property type="component" value="Unassembled WGS sequence"/>
</dbReference>
<evidence type="ECO:0000256" key="4">
    <source>
        <dbReference type="ARBA" id="ARBA00022475"/>
    </source>
</evidence>
<feature type="transmembrane region" description="Helical" evidence="8">
    <location>
        <begin position="258"/>
        <end position="278"/>
    </location>
</feature>
<keyword evidence="10" id="KW-1185">Reference proteome</keyword>
<keyword evidence="6 8" id="KW-1133">Transmembrane helix</keyword>
<evidence type="ECO:0000256" key="8">
    <source>
        <dbReference type="SAM" id="Phobius"/>
    </source>
</evidence>
<evidence type="ECO:0000256" key="6">
    <source>
        <dbReference type="ARBA" id="ARBA00022989"/>
    </source>
</evidence>
<dbReference type="Pfam" id="PF01594">
    <property type="entry name" value="AI-2E_transport"/>
    <property type="match status" value="1"/>
</dbReference>
<name>A0ABS6Y080_9FLAO</name>
<comment type="similarity">
    <text evidence="2">Belongs to the autoinducer-2 exporter (AI-2E) (TC 2.A.86) family.</text>
</comment>
<dbReference type="EMBL" id="JAHWYN010000020">
    <property type="protein sequence ID" value="MBW4362274.1"/>
    <property type="molecule type" value="Genomic_DNA"/>
</dbReference>
<keyword evidence="4" id="KW-1003">Cell membrane</keyword>
<dbReference type="PANTHER" id="PTHR21716">
    <property type="entry name" value="TRANSMEMBRANE PROTEIN"/>
    <property type="match status" value="1"/>
</dbReference>
<accession>A0ABS6Y080</accession>
<organism evidence="9 10">
    <name type="scientific">Flavobacterium taihuense</name>
    <dbReference type="NCBI Taxonomy" id="2857508"/>
    <lineage>
        <taxon>Bacteria</taxon>
        <taxon>Pseudomonadati</taxon>
        <taxon>Bacteroidota</taxon>
        <taxon>Flavobacteriia</taxon>
        <taxon>Flavobacteriales</taxon>
        <taxon>Flavobacteriaceae</taxon>
        <taxon>Flavobacterium</taxon>
    </lineage>
</organism>
<dbReference type="PANTHER" id="PTHR21716:SF53">
    <property type="entry name" value="PERMEASE PERM-RELATED"/>
    <property type="match status" value="1"/>
</dbReference>
<evidence type="ECO:0000256" key="5">
    <source>
        <dbReference type="ARBA" id="ARBA00022692"/>
    </source>
</evidence>
<feature type="transmembrane region" description="Helical" evidence="8">
    <location>
        <begin position="136"/>
        <end position="161"/>
    </location>
</feature>
<proteinExistence type="inferred from homology"/>
<feature type="transmembrane region" description="Helical" evidence="8">
    <location>
        <begin position="223"/>
        <end position="251"/>
    </location>
</feature>
<feature type="transmembrane region" description="Helical" evidence="8">
    <location>
        <begin position="59"/>
        <end position="81"/>
    </location>
</feature>
<evidence type="ECO:0000256" key="1">
    <source>
        <dbReference type="ARBA" id="ARBA00004651"/>
    </source>
</evidence>
<evidence type="ECO:0000256" key="3">
    <source>
        <dbReference type="ARBA" id="ARBA00022448"/>
    </source>
</evidence>
<reference evidence="9 10" key="1">
    <citation type="submission" date="2021-07" db="EMBL/GenBank/DDBJ databases">
        <title>Flavobacterium sp. nov. isolated from sediment on the Taihu Lake.</title>
        <authorList>
            <person name="Qu J.-H."/>
        </authorList>
    </citation>
    <scope>NUCLEOTIDE SEQUENCE [LARGE SCALE GENOMIC DNA]</scope>
    <source>
        <strain evidence="9 10">NAS39</strain>
    </source>
</reference>
<feature type="transmembrane region" description="Helical" evidence="8">
    <location>
        <begin position="195"/>
        <end position="217"/>
    </location>
</feature>
<evidence type="ECO:0000256" key="2">
    <source>
        <dbReference type="ARBA" id="ARBA00009773"/>
    </source>
</evidence>
<dbReference type="InterPro" id="IPR002549">
    <property type="entry name" value="AI-2E-like"/>
</dbReference>
<evidence type="ECO:0000256" key="7">
    <source>
        <dbReference type="ARBA" id="ARBA00023136"/>
    </source>
</evidence>
<keyword evidence="3" id="KW-0813">Transport</keyword>
<feature type="transmembrane region" description="Helical" evidence="8">
    <location>
        <begin position="14"/>
        <end position="47"/>
    </location>
</feature>
<evidence type="ECO:0000313" key="9">
    <source>
        <dbReference type="EMBL" id="MBW4362274.1"/>
    </source>
</evidence>
<keyword evidence="7 8" id="KW-0472">Membrane</keyword>
<comment type="subcellular location">
    <subcellularLocation>
        <location evidence="1">Cell membrane</location>
        <topology evidence="1">Multi-pass membrane protein</topology>
    </subcellularLocation>
</comment>
<dbReference type="RefSeq" id="WP_219318763.1">
    <property type="nucleotide sequence ID" value="NZ_JAHWYN010000020.1"/>
</dbReference>